<proteinExistence type="predicted"/>
<reference evidence="1 2" key="1">
    <citation type="submission" date="2022-10" db="EMBL/GenBank/DDBJ databases">
        <title>Defluviimonas sp. CAU 1641 isolated from mud.</title>
        <authorList>
            <person name="Kim W."/>
        </authorList>
    </citation>
    <scope>NUCLEOTIDE SEQUENCE [LARGE SCALE GENOMIC DNA]</scope>
    <source>
        <strain evidence="1 2">CAU 1641</strain>
    </source>
</reference>
<sequence>MSTAIINTLALGARDVDVLMGQVRSWQRVVRERAIADCAALLARKATGIFDDAWLRGEDAGHVLARVHNEVEERRERVRVDRIRDPEVDFDFSFVLFRHEAEWYAKAYGEQPAWIDAWREHFGGRPFDYWNNTDRPRSVTASEWERRRLAWETMIGRDSPSERGMLVTADDLDIRPAVEMVVAAQPERPERASRIATARLRAERISPPAEFAFDHFMQVLRNFDLWCATDEGRAALESQSTEIAAALKSRLDEADLLGFRPGRLPQTACEPG</sequence>
<dbReference type="RefSeq" id="WP_264773284.1">
    <property type="nucleotide sequence ID" value="NZ_JAPDOG010000027.1"/>
</dbReference>
<accession>A0ABT3J888</accession>
<keyword evidence="2" id="KW-1185">Reference proteome</keyword>
<dbReference type="Proteomes" id="UP001207582">
    <property type="component" value="Unassembled WGS sequence"/>
</dbReference>
<protein>
    <submittedName>
        <fullName evidence="1">Uncharacterized protein</fullName>
    </submittedName>
</protein>
<name>A0ABT3J888_9RHOB</name>
<evidence type="ECO:0000313" key="2">
    <source>
        <dbReference type="Proteomes" id="UP001207582"/>
    </source>
</evidence>
<organism evidence="1 2">
    <name type="scientific">Defluviimonas salinarum</name>
    <dbReference type="NCBI Taxonomy" id="2992147"/>
    <lineage>
        <taxon>Bacteria</taxon>
        <taxon>Pseudomonadati</taxon>
        <taxon>Pseudomonadota</taxon>
        <taxon>Alphaproteobacteria</taxon>
        <taxon>Rhodobacterales</taxon>
        <taxon>Paracoccaceae</taxon>
        <taxon>Albidovulum</taxon>
    </lineage>
</organism>
<dbReference type="EMBL" id="JAPDOG010000027">
    <property type="protein sequence ID" value="MCW3783905.1"/>
    <property type="molecule type" value="Genomic_DNA"/>
</dbReference>
<gene>
    <name evidence="1" type="ORF">OM960_20435</name>
</gene>
<evidence type="ECO:0000313" key="1">
    <source>
        <dbReference type="EMBL" id="MCW3783905.1"/>
    </source>
</evidence>
<comment type="caution">
    <text evidence="1">The sequence shown here is derived from an EMBL/GenBank/DDBJ whole genome shotgun (WGS) entry which is preliminary data.</text>
</comment>